<evidence type="ECO:0000259" key="1">
    <source>
        <dbReference type="Pfam" id="PF22998"/>
    </source>
</evidence>
<organism evidence="2 3">
    <name type="scientific">Ceratocystis fimbriata f. sp. platani</name>
    <dbReference type="NCBI Taxonomy" id="88771"/>
    <lineage>
        <taxon>Eukaryota</taxon>
        <taxon>Fungi</taxon>
        <taxon>Dikarya</taxon>
        <taxon>Ascomycota</taxon>
        <taxon>Pezizomycotina</taxon>
        <taxon>Sordariomycetes</taxon>
        <taxon>Hypocreomycetidae</taxon>
        <taxon>Microascales</taxon>
        <taxon>Ceratocystidaceae</taxon>
        <taxon>Ceratocystis</taxon>
    </lineage>
</organism>
<evidence type="ECO:0000313" key="2">
    <source>
        <dbReference type="EMBL" id="KKF97151.1"/>
    </source>
</evidence>
<protein>
    <submittedName>
        <fullName evidence="2">Lysine acetyltransferase</fullName>
        <ecNumber evidence="2">2.3.1.32</ecNumber>
    </submittedName>
</protein>
<evidence type="ECO:0000313" key="3">
    <source>
        <dbReference type="Proteomes" id="UP000034841"/>
    </source>
</evidence>
<keyword evidence="2" id="KW-0012">Acyltransferase</keyword>
<dbReference type="InterPro" id="IPR053013">
    <property type="entry name" value="LAT"/>
</dbReference>
<dbReference type="Gene3D" id="3.40.630.30">
    <property type="match status" value="1"/>
</dbReference>
<accession>A0A0F8B563</accession>
<keyword evidence="2" id="KW-0808">Transferase</keyword>
<comment type="caution">
    <text evidence="2">The sequence shown here is derived from an EMBL/GenBank/DDBJ whole genome shotgun (WGS) entry which is preliminary data.</text>
</comment>
<dbReference type="InterPro" id="IPR055100">
    <property type="entry name" value="GNAT_LYC1-like"/>
</dbReference>
<proteinExistence type="predicted"/>
<dbReference type="CDD" id="cd04301">
    <property type="entry name" value="NAT_SF"/>
    <property type="match status" value="1"/>
</dbReference>
<reference evidence="2 3" key="1">
    <citation type="submission" date="2015-04" db="EMBL/GenBank/DDBJ databases">
        <title>Genome sequence of Ceratocystis platani, a major pathogen of plane trees.</title>
        <authorList>
            <person name="Belbahri L."/>
        </authorList>
    </citation>
    <scope>NUCLEOTIDE SEQUENCE [LARGE SCALE GENOMIC DNA]</scope>
    <source>
        <strain evidence="2 3">CFO</strain>
    </source>
</reference>
<dbReference type="OrthoDB" id="2020070at2759"/>
<dbReference type="AlphaFoldDB" id="A0A0F8B563"/>
<feature type="domain" description="LYC1 C-terminal" evidence="1">
    <location>
        <begin position="171"/>
        <end position="354"/>
    </location>
</feature>
<gene>
    <name evidence="2" type="primary">LYC1_1</name>
    <name evidence="2" type="ORF">CFO_g482</name>
</gene>
<dbReference type="InterPro" id="IPR016181">
    <property type="entry name" value="Acyl_CoA_acyltransferase"/>
</dbReference>
<dbReference type="Pfam" id="PF22998">
    <property type="entry name" value="GNAT_LYC1-like"/>
    <property type="match status" value="1"/>
</dbReference>
<dbReference type="EC" id="2.3.1.32" evidence="2"/>
<dbReference type="Pfam" id="PF13527">
    <property type="entry name" value="Acetyltransf_9"/>
    <property type="match status" value="1"/>
</dbReference>
<dbReference type="GO" id="GO:0004468">
    <property type="term" value="F:L-lysine N-acetyltransferase activity, acting on acetyl phosphate as donor"/>
    <property type="evidence" value="ECO:0007669"/>
    <property type="project" value="UniProtKB-EC"/>
</dbReference>
<dbReference type="EMBL" id="LBBL01000015">
    <property type="protein sequence ID" value="KKF97151.1"/>
    <property type="molecule type" value="Genomic_DNA"/>
</dbReference>
<sequence>MSSLLDSIAIVLASPAQRHAAWSLNSAHWRGPLTSQAFIDREAQLSQSALASGDGGLYFVAVPKDSVEGKGGHADANVEPVVYASCKALRKRVLVRRPGCAVEETTAYGIGSVYTRPNMRGRGLARYMLQAVQRELDIRGAVLSVLYSDIGRKFYADLGWVAMPARTAVMPISKPPAGEPEGVTWLSDEDLQRVTAQDTKQLHDSLATDASSPTARIAFLPDFAQLDWSLQRSQITAQALPTSVSQTTVVLRRRGAQTSSGTSWVWWDHRLHDGQLKILRLAVDGADATARETLLRAAHHEAAAWGLSEVVVWDPRGAEFSEVIDRDLGVPCLRWQNGEEKDIEWVCNEYYAWV</sequence>
<dbReference type="SUPFAM" id="SSF55729">
    <property type="entry name" value="Acyl-CoA N-acyltransferases (Nat)"/>
    <property type="match status" value="1"/>
</dbReference>
<dbReference type="PANTHER" id="PTHR34815">
    <property type="entry name" value="LYSINE ACETYLTRANSFERASE"/>
    <property type="match status" value="1"/>
</dbReference>
<name>A0A0F8B563_CERFI</name>
<keyword evidence="3" id="KW-1185">Reference proteome</keyword>
<dbReference type="PANTHER" id="PTHR34815:SF2">
    <property type="entry name" value="N-ACETYLTRANSFERASE DOMAIN-CONTAINING PROTEIN"/>
    <property type="match status" value="1"/>
</dbReference>
<dbReference type="Proteomes" id="UP000034841">
    <property type="component" value="Unassembled WGS sequence"/>
</dbReference>